<keyword evidence="2" id="KW-1185">Reference proteome</keyword>
<dbReference type="EMBL" id="VSRR010021240">
    <property type="protein sequence ID" value="MPC63773.1"/>
    <property type="molecule type" value="Genomic_DNA"/>
</dbReference>
<organism evidence="1 2">
    <name type="scientific">Portunus trituberculatus</name>
    <name type="common">Swimming crab</name>
    <name type="synonym">Neptunus trituberculatus</name>
    <dbReference type="NCBI Taxonomy" id="210409"/>
    <lineage>
        <taxon>Eukaryota</taxon>
        <taxon>Metazoa</taxon>
        <taxon>Ecdysozoa</taxon>
        <taxon>Arthropoda</taxon>
        <taxon>Crustacea</taxon>
        <taxon>Multicrustacea</taxon>
        <taxon>Malacostraca</taxon>
        <taxon>Eumalacostraca</taxon>
        <taxon>Eucarida</taxon>
        <taxon>Decapoda</taxon>
        <taxon>Pleocyemata</taxon>
        <taxon>Brachyura</taxon>
        <taxon>Eubrachyura</taxon>
        <taxon>Portunoidea</taxon>
        <taxon>Portunidae</taxon>
        <taxon>Portuninae</taxon>
        <taxon>Portunus</taxon>
    </lineage>
</organism>
<comment type="caution">
    <text evidence="1">The sequence shown here is derived from an EMBL/GenBank/DDBJ whole genome shotgun (WGS) entry which is preliminary data.</text>
</comment>
<reference evidence="1 2" key="1">
    <citation type="submission" date="2019-05" db="EMBL/GenBank/DDBJ databases">
        <title>Another draft genome of Portunus trituberculatus and its Hox gene families provides insights of decapod evolution.</title>
        <authorList>
            <person name="Jeong J.-H."/>
            <person name="Song I."/>
            <person name="Kim S."/>
            <person name="Choi T."/>
            <person name="Kim D."/>
            <person name="Ryu S."/>
            <person name="Kim W."/>
        </authorList>
    </citation>
    <scope>NUCLEOTIDE SEQUENCE [LARGE SCALE GENOMIC DNA]</scope>
    <source>
        <tissue evidence="1">Muscle</tissue>
    </source>
</reference>
<evidence type="ECO:0000313" key="2">
    <source>
        <dbReference type="Proteomes" id="UP000324222"/>
    </source>
</evidence>
<dbReference type="Proteomes" id="UP000324222">
    <property type="component" value="Unassembled WGS sequence"/>
</dbReference>
<sequence>MIQCTLFTKLKRSQEEEEGKFALGRRARDAIWRHSFTSRPFEHAKSSALETDRVSKQWFNLGSFP</sequence>
<evidence type="ECO:0000313" key="1">
    <source>
        <dbReference type="EMBL" id="MPC63773.1"/>
    </source>
</evidence>
<accession>A0A5B7H164</accession>
<dbReference type="AlphaFoldDB" id="A0A5B7H164"/>
<proteinExistence type="predicted"/>
<name>A0A5B7H164_PORTR</name>
<gene>
    <name evidence="1" type="ORF">E2C01_057876</name>
</gene>
<protein>
    <submittedName>
        <fullName evidence="1">Uncharacterized protein</fullName>
    </submittedName>
</protein>